<dbReference type="SUPFAM" id="SSF56300">
    <property type="entry name" value="Metallo-dependent phosphatases"/>
    <property type="match status" value="1"/>
</dbReference>
<dbReference type="VEuPathDB" id="ToxoDB:EBH_0027840"/>
<evidence type="ECO:0000313" key="3">
    <source>
        <dbReference type="EMBL" id="CDJ49661.1"/>
    </source>
</evidence>
<feature type="region of interest" description="Disordered" evidence="1">
    <location>
        <begin position="370"/>
        <end position="420"/>
    </location>
</feature>
<feature type="domain" description="Calcineurin-like phosphoesterase" evidence="2">
    <location>
        <begin position="30"/>
        <end position="124"/>
    </location>
</feature>
<dbReference type="InterPro" id="IPR029052">
    <property type="entry name" value="Metallo-depent_PP-like"/>
</dbReference>
<dbReference type="InterPro" id="IPR052963">
    <property type="entry name" value="Pantetheine_PDE"/>
</dbReference>
<reference evidence="3" key="1">
    <citation type="submission" date="2013-10" db="EMBL/GenBank/DDBJ databases">
        <title>Genomic analysis of the causative agents of coccidiosis in chickens.</title>
        <authorList>
            <person name="Reid A.J."/>
            <person name="Blake D."/>
            <person name="Billington K."/>
            <person name="Browne H."/>
            <person name="Dunn M."/>
            <person name="Hung S."/>
            <person name="Kawahara F."/>
            <person name="Miranda-Saavedra D."/>
            <person name="Mourier T."/>
            <person name="Nagra H."/>
            <person name="Otto T.D."/>
            <person name="Rawlings N."/>
            <person name="Sanchez A."/>
            <person name="Sanders M."/>
            <person name="Subramaniam C."/>
            <person name="Tay Y."/>
            <person name="Dear P."/>
            <person name="Doerig C."/>
            <person name="Gruber A."/>
            <person name="Parkinson J."/>
            <person name="Shirley M."/>
            <person name="Wan K.L."/>
            <person name="Berriman M."/>
            <person name="Tomley F."/>
            <person name="Pain A."/>
        </authorList>
    </citation>
    <scope>NUCLEOTIDE SEQUENCE [LARGE SCALE GENOMIC DNA]</scope>
    <source>
        <strain evidence="3">Houghton</strain>
    </source>
</reference>
<feature type="compositionally biased region" description="Polar residues" evidence="1">
    <location>
        <begin position="384"/>
        <end position="407"/>
    </location>
</feature>
<dbReference type="PANTHER" id="PTHR36492">
    <property type="match status" value="1"/>
</dbReference>
<accession>U6LHK4</accession>
<name>U6LHK4_9EIME</name>
<feature type="region of interest" description="Disordered" evidence="1">
    <location>
        <begin position="1"/>
        <end position="21"/>
    </location>
</feature>
<sequence>MGSGVSGASPEATSGAEAPAWPPLADTLSGNIGKLWEVVTGASPQLNENFANDVIVLAGDVHHELEGLKESLKLFCSVFGHVAFVPGNHELWVTHKDKDLGITDSLQKFDCILQLCESLGVHTRPFSPSTKVRLVPLFSWYDEFDPHFRRVALHAHQPQTVAPRTSQSPPGKEGYRISPEGSRSISSKLLLSLAENWMDYTACRWPLPLSNNDPKSGGRQSTDGSSRGRTEVDATLFRRFSGLSLGKNRRCMCQFTSTSGAPASSTSFAAAGGAFGRREAASLPSGSQWAGGACRKPFHRRWSVEKPMDMSNGASPNCGPRRFTDAWGMPLSLSEFFAIENERRGCFVRNSQSPCRDTCRLARNMQSFEPGPPVGGYAAGVPVQRSNTGNTRWPQSDHSSHATNSETDLGPSSPEGTCGQKPVCLEDPMVVITFSHFLPRAELAKLHPLSPGALAYVMGSTRIDEQLRQADGSMHVFGHSHVNVDHKIEVRPTGSFQGRSCIA</sequence>
<feature type="compositionally biased region" description="Polar residues" evidence="1">
    <location>
        <begin position="157"/>
        <end position="169"/>
    </location>
</feature>
<feature type="region of interest" description="Disordered" evidence="1">
    <location>
        <begin position="155"/>
        <end position="180"/>
    </location>
</feature>
<dbReference type="OrthoDB" id="550558at2759"/>
<keyword evidence="4" id="KW-1185">Reference proteome</keyword>
<protein>
    <recommendedName>
        <fullName evidence="2">Calcineurin-like phosphoesterase domain-containing protein</fullName>
    </recommendedName>
</protein>
<dbReference type="Proteomes" id="UP000030750">
    <property type="component" value="Unassembled WGS sequence"/>
</dbReference>
<evidence type="ECO:0000256" key="1">
    <source>
        <dbReference type="SAM" id="MobiDB-lite"/>
    </source>
</evidence>
<evidence type="ECO:0000259" key="2">
    <source>
        <dbReference type="Pfam" id="PF00149"/>
    </source>
</evidence>
<dbReference type="CDD" id="cd00838">
    <property type="entry name" value="MPP_superfamily"/>
    <property type="match status" value="1"/>
</dbReference>
<dbReference type="GO" id="GO:0016787">
    <property type="term" value="F:hydrolase activity"/>
    <property type="evidence" value="ECO:0007669"/>
    <property type="project" value="InterPro"/>
</dbReference>
<feature type="region of interest" description="Disordered" evidence="1">
    <location>
        <begin position="211"/>
        <end position="230"/>
    </location>
</feature>
<dbReference type="InterPro" id="IPR004843">
    <property type="entry name" value="Calcineurin-like_PHP"/>
</dbReference>
<dbReference type="AlphaFoldDB" id="U6LHK4"/>
<reference evidence="3" key="2">
    <citation type="submission" date="2013-10" db="EMBL/GenBank/DDBJ databases">
        <authorList>
            <person name="Aslett M."/>
        </authorList>
    </citation>
    <scope>NUCLEOTIDE SEQUENCE [LARGE SCALE GENOMIC DNA]</scope>
    <source>
        <strain evidence="3">Houghton</strain>
    </source>
</reference>
<feature type="compositionally biased region" description="Polar residues" evidence="1">
    <location>
        <begin position="211"/>
        <end position="225"/>
    </location>
</feature>
<evidence type="ECO:0000313" key="4">
    <source>
        <dbReference type="Proteomes" id="UP000030750"/>
    </source>
</evidence>
<dbReference type="EMBL" id="HG711797">
    <property type="protein sequence ID" value="CDJ49661.1"/>
    <property type="molecule type" value="Genomic_DNA"/>
</dbReference>
<dbReference type="PANTHER" id="PTHR36492:SF2">
    <property type="entry name" value="[ACYL-CARRIER-PROTEIN] PHOSPHODIESTERASE PPTH"/>
    <property type="match status" value="1"/>
</dbReference>
<proteinExistence type="predicted"/>
<dbReference type="Pfam" id="PF00149">
    <property type="entry name" value="Metallophos"/>
    <property type="match status" value="1"/>
</dbReference>
<organism evidence="3 4">
    <name type="scientific">Eimeria brunetti</name>
    <dbReference type="NCBI Taxonomy" id="51314"/>
    <lineage>
        <taxon>Eukaryota</taxon>
        <taxon>Sar</taxon>
        <taxon>Alveolata</taxon>
        <taxon>Apicomplexa</taxon>
        <taxon>Conoidasida</taxon>
        <taxon>Coccidia</taxon>
        <taxon>Eucoccidiorida</taxon>
        <taxon>Eimeriorina</taxon>
        <taxon>Eimeriidae</taxon>
        <taxon>Eimeria</taxon>
    </lineage>
</organism>
<gene>
    <name evidence="3" type="ORF">EBH_0027840</name>
</gene>